<dbReference type="EMBL" id="HBGE01016540">
    <property type="protein sequence ID" value="CAD9105935.1"/>
    <property type="molecule type" value="Transcribed_RNA"/>
</dbReference>
<feature type="region of interest" description="Disordered" evidence="1">
    <location>
        <begin position="50"/>
        <end position="99"/>
    </location>
</feature>
<proteinExistence type="predicted"/>
<accession>A0A7S1LJM2</accession>
<reference evidence="2" key="1">
    <citation type="submission" date="2021-01" db="EMBL/GenBank/DDBJ databases">
        <authorList>
            <person name="Corre E."/>
            <person name="Pelletier E."/>
            <person name="Niang G."/>
            <person name="Scheremetjew M."/>
            <person name="Finn R."/>
            <person name="Kale V."/>
            <person name="Holt S."/>
            <person name="Cochrane G."/>
            <person name="Meng A."/>
            <person name="Brown T."/>
            <person name="Cohen L."/>
        </authorList>
    </citation>
    <scope>NUCLEOTIDE SEQUENCE</scope>
    <source>
        <strain evidence="2">OF101</strain>
    </source>
</reference>
<gene>
    <name evidence="2" type="ORF">ACAT0790_LOCUS9818</name>
</gene>
<organism evidence="2">
    <name type="scientific">Alexandrium catenella</name>
    <name type="common">Red tide dinoflagellate</name>
    <name type="synonym">Gonyaulax catenella</name>
    <dbReference type="NCBI Taxonomy" id="2925"/>
    <lineage>
        <taxon>Eukaryota</taxon>
        <taxon>Sar</taxon>
        <taxon>Alveolata</taxon>
        <taxon>Dinophyceae</taxon>
        <taxon>Gonyaulacales</taxon>
        <taxon>Pyrocystaceae</taxon>
        <taxon>Alexandrium</taxon>
    </lineage>
</organism>
<sequence length="237" mass="25953">MAEALHVRLRDADRNVLRAELLWFKFHRLDGQPRYMLGLREFDDTLAVSGRRPPRCRQCGSGAGGEDYGASGEESREDQSREEEEGSGPSRSDSCGAESADLQGLQEAQLAVVVVDCKRRDLLVKGYSSAFRLCLGRLPPGARLADLVEDGEAFADWAQLAAGADARGEDFPDTRATLNMRRGPVHATCRLLRSPEGELDLRRTQLLLFDVSGDRHSVGSRGSTTSLRGTPALHMSL</sequence>
<name>A0A7S1LJM2_ALECA</name>
<protein>
    <submittedName>
        <fullName evidence="2">Uncharacterized protein</fullName>
    </submittedName>
</protein>
<evidence type="ECO:0000256" key="1">
    <source>
        <dbReference type="SAM" id="MobiDB-lite"/>
    </source>
</evidence>
<evidence type="ECO:0000313" key="2">
    <source>
        <dbReference type="EMBL" id="CAD9105935.1"/>
    </source>
</evidence>
<feature type="region of interest" description="Disordered" evidence="1">
    <location>
        <begin position="215"/>
        <end position="237"/>
    </location>
</feature>
<dbReference type="AlphaFoldDB" id="A0A7S1LJM2"/>